<comment type="similarity">
    <text evidence="1">Belongs to the ATP-dependent AMP-binding enzyme family.</text>
</comment>
<dbReference type="PROSITE" id="PS00455">
    <property type="entry name" value="AMP_BINDING"/>
    <property type="match status" value="1"/>
</dbReference>
<dbReference type="InterPro" id="IPR020845">
    <property type="entry name" value="AMP-binding_CS"/>
</dbReference>
<dbReference type="AlphaFoldDB" id="A0AAV3XAF8"/>
<proteinExistence type="inferred from homology"/>
<dbReference type="GO" id="GO:0006631">
    <property type="term" value="P:fatty acid metabolic process"/>
    <property type="evidence" value="ECO:0007669"/>
    <property type="project" value="UniProtKB-KW"/>
</dbReference>
<dbReference type="PANTHER" id="PTHR43859">
    <property type="entry name" value="ACYL-ACTIVATING ENZYME"/>
    <property type="match status" value="1"/>
</dbReference>
<dbReference type="SUPFAM" id="SSF56801">
    <property type="entry name" value="Acetyl-CoA synthetase-like"/>
    <property type="match status" value="1"/>
</dbReference>
<dbReference type="InterPro" id="IPR042099">
    <property type="entry name" value="ANL_N_sf"/>
</dbReference>
<evidence type="ECO:0000259" key="5">
    <source>
        <dbReference type="Pfam" id="PF00501"/>
    </source>
</evidence>
<keyword evidence="3" id="KW-0276">Fatty acid metabolism</keyword>
<evidence type="ECO:0000256" key="1">
    <source>
        <dbReference type="ARBA" id="ARBA00006432"/>
    </source>
</evidence>
<dbReference type="NCBIfam" id="NF006020">
    <property type="entry name" value="PRK08162.1"/>
    <property type="match status" value="1"/>
</dbReference>
<sequence>MTNSVSYSFLTPQSFLDRSATVFRDKDAIVYRQKRWTYAQFAARVKQLASALGKWGIKKGDRIAFICPNIPPMLEAHFGVPLAGGVLVAINIRLSANDIRYILNDSGARLVFVDTEFSHLVASVREELETVEAIVNIVDEQAEIHGEQLPGLEYETFLNEGTAETVSSCLEDENDLISINYTSGTSGKPKGVMYNHRGAYLNALGEALEVGMNSQSVYLWTLPMFHCNGWCFTWGVTAVGGTHVCLRKFYPETVINLLWSEGVTHFCGSPTILIVLVNDRAIAKLTLSHPLRVTTAGAPPSPTIIQAMEELGIEITHTYGLTETYGPHSICEWQKPWDNLPIEERARLKARQGVPYIHAAEMRVVDKDMNDIPADGETMGEVVMRGNNVMKGYFNDPEATANAFRGGWFHSGDLAVMYPDGYIELRDRAKDIIISTGVNISTIEVERAIYKHPNVLEVAVISIPDETRGEVPKAFVTLKPDTHTTEKEILHFCRQHLALFKCPKSVEFCELPKTATGKVQKYLLREKEWAGYDKRIH</sequence>
<dbReference type="NCBIfam" id="NF004837">
    <property type="entry name" value="PRK06187.1"/>
    <property type="match status" value="1"/>
</dbReference>
<reference evidence="7" key="1">
    <citation type="submission" date="2019-10" db="EMBL/GenBank/DDBJ databases">
        <title>Draft genome sequece of Microseira wollei NIES-4236.</title>
        <authorList>
            <person name="Yamaguchi H."/>
            <person name="Suzuki S."/>
            <person name="Kawachi M."/>
        </authorList>
    </citation>
    <scope>NUCLEOTIDE SEQUENCE</scope>
    <source>
        <strain evidence="7">NIES-4236</strain>
    </source>
</reference>
<evidence type="ECO:0000313" key="8">
    <source>
        <dbReference type="Proteomes" id="UP001050975"/>
    </source>
</evidence>
<keyword evidence="4" id="KW-0443">Lipid metabolism</keyword>
<dbReference type="Gene3D" id="3.30.300.30">
    <property type="match status" value="1"/>
</dbReference>
<dbReference type="EMBL" id="BLAY01000076">
    <property type="protein sequence ID" value="GET39842.1"/>
    <property type="molecule type" value="Genomic_DNA"/>
</dbReference>
<dbReference type="InterPro" id="IPR025110">
    <property type="entry name" value="AMP-bd_C"/>
</dbReference>
<dbReference type="PANTHER" id="PTHR43859:SF4">
    <property type="entry name" value="BUTANOATE--COA LIGASE AAE1-RELATED"/>
    <property type="match status" value="1"/>
</dbReference>
<evidence type="ECO:0000259" key="6">
    <source>
        <dbReference type="Pfam" id="PF13193"/>
    </source>
</evidence>
<dbReference type="FunFam" id="3.40.50.12780:FF:000003">
    <property type="entry name" value="Long-chain-fatty-acid--CoA ligase FadD"/>
    <property type="match status" value="1"/>
</dbReference>
<accession>A0AAV3XAF8</accession>
<dbReference type="Pfam" id="PF13193">
    <property type="entry name" value="AMP-binding_C"/>
    <property type="match status" value="1"/>
</dbReference>
<dbReference type="GO" id="GO:0016874">
    <property type="term" value="F:ligase activity"/>
    <property type="evidence" value="ECO:0007669"/>
    <property type="project" value="UniProtKB-KW"/>
</dbReference>
<dbReference type="RefSeq" id="WP_226585474.1">
    <property type="nucleotide sequence ID" value="NZ_BLAY01000076.1"/>
</dbReference>
<evidence type="ECO:0000256" key="2">
    <source>
        <dbReference type="ARBA" id="ARBA00022598"/>
    </source>
</evidence>
<organism evidence="7 8">
    <name type="scientific">Microseira wollei NIES-4236</name>
    <dbReference type="NCBI Taxonomy" id="2530354"/>
    <lineage>
        <taxon>Bacteria</taxon>
        <taxon>Bacillati</taxon>
        <taxon>Cyanobacteriota</taxon>
        <taxon>Cyanophyceae</taxon>
        <taxon>Oscillatoriophycideae</taxon>
        <taxon>Aerosakkonematales</taxon>
        <taxon>Aerosakkonemataceae</taxon>
        <taxon>Microseira</taxon>
    </lineage>
</organism>
<dbReference type="Gene3D" id="3.40.50.12780">
    <property type="entry name" value="N-terminal domain of ligase-like"/>
    <property type="match status" value="1"/>
</dbReference>
<evidence type="ECO:0000256" key="4">
    <source>
        <dbReference type="ARBA" id="ARBA00023098"/>
    </source>
</evidence>
<dbReference type="FunFam" id="3.30.300.30:FF:000008">
    <property type="entry name" value="2,3-dihydroxybenzoate-AMP ligase"/>
    <property type="match status" value="1"/>
</dbReference>
<dbReference type="Proteomes" id="UP001050975">
    <property type="component" value="Unassembled WGS sequence"/>
</dbReference>
<feature type="domain" description="AMP-dependent synthetase/ligase" evidence="5">
    <location>
        <begin position="17"/>
        <end position="394"/>
    </location>
</feature>
<protein>
    <submittedName>
        <fullName evidence="7">AMP-binding enzyme</fullName>
    </submittedName>
</protein>
<dbReference type="Pfam" id="PF00501">
    <property type="entry name" value="AMP-binding"/>
    <property type="match status" value="1"/>
</dbReference>
<dbReference type="InterPro" id="IPR000873">
    <property type="entry name" value="AMP-dep_synth/lig_dom"/>
</dbReference>
<comment type="caution">
    <text evidence="7">The sequence shown here is derived from an EMBL/GenBank/DDBJ whole genome shotgun (WGS) entry which is preliminary data.</text>
</comment>
<dbReference type="InterPro" id="IPR045851">
    <property type="entry name" value="AMP-bd_C_sf"/>
</dbReference>
<evidence type="ECO:0000313" key="7">
    <source>
        <dbReference type="EMBL" id="GET39842.1"/>
    </source>
</evidence>
<gene>
    <name evidence="7" type="ORF">MiSe_46140</name>
</gene>
<evidence type="ECO:0000256" key="3">
    <source>
        <dbReference type="ARBA" id="ARBA00022832"/>
    </source>
</evidence>
<name>A0AAV3XAF8_9CYAN</name>
<feature type="domain" description="AMP-binding enzyme C-terminal" evidence="6">
    <location>
        <begin position="444"/>
        <end position="518"/>
    </location>
</feature>
<keyword evidence="2" id="KW-0436">Ligase</keyword>
<keyword evidence="8" id="KW-1185">Reference proteome</keyword>
<dbReference type="CDD" id="cd12118">
    <property type="entry name" value="ttLC_FACS_AEE21_like"/>
    <property type="match status" value="1"/>
</dbReference>